<gene>
    <name evidence="3" type="ORF">OEG84_10855</name>
</gene>
<sequence>MADFVAVIRKAVDNLPDNTPENRTKVYGKARAAIRRQLEAINPPPAEEVIARQLDKLDMAIEEVESEHTEALPADIDETDALMAELESMVEKSPVLADPIPEPEPEPEPAATPVLGSSVSATPEPVDADAAVPPLAHGTGSRPSELVGRAHDEAFGLAEKAVQSSRNARKRPASGGKGGMLALVVILVLGIAAFAGWAYKDTFVAMFGAASIDTPVAVEESEPVTETAPVAAPAEPETAPATETALAAPEAAAPETESGAGDKFTQRLNADGTETDAGPAPGPAADDTVEGRSVAELTDDKPADEAVAEETTADAAVAPEEATAPDSQPLGVAQKMILYEERLGAQSLEVKQGTVVWTLVNEKSDAGPDEAVIRGEINNPDKGLSAMLTIKRNTDPSLPASHIVEVVFAVPADFDGGSIDQLQRIAFKQTEADQGNPLIAVPAKITQDFYMVALNDLDEARKTNESLMRDRSWIDIPLVYANGRQALITLEKGATGTEVFNEALDAWARATPQN</sequence>
<feature type="compositionally biased region" description="Low complexity" evidence="1">
    <location>
        <begin position="275"/>
        <end position="286"/>
    </location>
</feature>
<protein>
    <recommendedName>
        <fullName evidence="5">Transcriptional regulator</fullName>
    </recommendedName>
</protein>
<feature type="region of interest" description="Disordered" evidence="1">
    <location>
        <begin position="96"/>
        <end position="146"/>
    </location>
</feature>
<evidence type="ECO:0000256" key="1">
    <source>
        <dbReference type="SAM" id="MobiDB-lite"/>
    </source>
</evidence>
<feature type="compositionally biased region" description="Low complexity" evidence="1">
    <location>
        <begin position="224"/>
        <end position="257"/>
    </location>
</feature>
<keyword evidence="2" id="KW-1133">Transmembrane helix</keyword>
<organism evidence="3 4">
    <name type="scientific">Hoeflea algicola</name>
    <dbReference type="NCBI Taxonomy" id="2983763"/>
    <lineage>
        <taxon>Bacteria</taxon>
        <taxon>Pseudomonadati</taxon>
        <taxon>Pseudomonadota</taxon>
        <taxon>Alphaproteobacteria</taxon>
        <taxon>Hyphomicrobiales</taxon>
        <taxon>Rhizobiaceae</taxon>
        <taxon>Hoeflea</taxon>
    </lineage>
</organism>
<reference evidence="3" key="1">
    <citation type="submission" date="2022-10" db="EMBL/GenBank/DDBJ databases">
        <title>Hoeflea sp. G2-23, isolated from marine algae.</title>
        <authorList>
            <person name="Kristyanto S."/>
            <person name="Kim J.M."/>
            <person name="Jeon C.O."/>
        </authorList>
    </citation>
    <scope>NUCLEOTIDE SEQUENCE</scope>
    <source>
        <strain evidence="3">G2-23</strain>
    </source>
</reference>
<dbReference type="RefSeq" id="WP_267653771.1">
    <property type="nucleotide sequence ID" value="NZ_JAOVZR010000001.1"/>
</dbReference>
<name>A0ABT3Z8U0_9HYPH</name>
<accession>A0ABT3Z8U0</accession>
<dbReference type="Proteomes" id="UP001073227">
    <property type="component" value="Unassembled WGS sequence"/>
</dbReference>
<feature type="compositionally biased region" description="Low complexity" evidence="1">
    <location>
        <begin position="313"/>
        <end position="326"/>
    </location>
</feature>
<feature type="region of interest" description="Disordered" evidence="1">
    <location>
        <begin position="218"/>
        <end position="329"/>
    </location>
</feature>
<keyword evidence="4" id="KW-1185">Reference proteome</keyword>
<evidence type="ECO:0000313" key="3">
    <source>
        <dbReference type="EMBL" id="MCY0148197.1"/>
    </source>
</evidence>
<feature type="transmembrane region" description="Helical" evidence="2">
    <location>
        <begin position="179"/>
        <end position="199"/>
    </location>
</feature>
<evidence type="ECO:0000256" key="2">
    <source>
        <dbReference type="SAM" id="Phobius"/>
    </source>
</evidence>
<evidence type="ECO:0000313" key="4">
    <source>
        <dbReference type="Proteomes" id="UP001073227"/>
    </source>
</evidence>
<dbReference type="EMBL" id="JAOVZR010000001">
    <property type="protein sequence ID" value="MCY0148197.1"/>
    <property type="molecule type" value="Genomic_DNA"/>
</dbReference>
<keyword evidence="2" id="KW-0812">Transmembrane</keyword>
<evidence type="ECO:0008006" key="5">
    <source>
        <dbReference type="Google" id="ProtNLM"/>
    </source>
</evidence>
<proteinExistence type="predicted"/>
<comment type="caution">
    <text evidence="3">The sequence shown here is derived from an EMBL/GenBank/DDBJ whole genome shotgun (WGS) entry which is preliminary data.</text>
</comment>
<keyword evidence="2" id="KW-0472">Membrane</keyword>